<dbReference type="AlphaFoldDB" id="A0AAV5SU43"/>
<proteinExistence type="predicted"/>
<evidence type="ECO:0000313" key="2">
    <source>
        <dbReference type="Proteomes" id="UP001432027"/>
    </source>
</evidence>
<name>A0AAV5SU43_9BILA</name>
<feature type="non-terminal residue" evidence="1">
    <location>
        <position position="1"/>
    </location>
</feature>
<feature type="non-terminal residue" evidence="1">
    <location>
        <position position="83"/>
    </location>
</feature>
<gene>
    <name evidence="1" type="ORF">PENTCL1PPCAC_8390</name>
</gene>
<evidence type="ECO:0000313" key="1">
    <source>
        <dbReference type="EMBL" id="GMS86215.1"/>
    </source>
</evidence>
<organism evidence="1 2">
    <name type="scientific">Pristionchus entomophagus</name>
    <dbReference type="NCBI Taxonomy" id="358040"/>
    <lineage>
        <taxon>Eukaryota</taxon>
        <taxon>Metazoa</taxon>
        <taxon>Ecdysozoa</taxon>
        <taxon>Nematoda</taxon>
        <taxon>Chromadorea</taxon>
        <taxon>Rhabditida</taxon>
        <taxon>Rhabditina</taxon>
        <taxon>Diplogasteromorpha</taxon>
        <taxon>Diplogasteroidea</taxon>
        <taxon>Neodiplogasteridae</taxon>
        <taxon>Pristionchus</taxon>
    </lineage>
</organism>
<sequence length="83" mass="9762">KKDLLEDTNIYQVDDGTIFYHEYRHTPQRLYVKWQGMEIEAKYLREISVHGTHGHALFFQSQGKIFKARFTEADGITVSSVRD</sequence>
<dbReference type="Proteomes" id="UP001432027">
    <property type="component" value="Unassembled WGS sequence"/>
</dbReference>
<accession>A0AAV5SU43</accession>
<keyword evidence="2" id="KW-1185">Reference proteome</keyword>
<protein>
    <submittedName>
        <fullName evidence="1">Uncharacterized protein</fullName>
    </submittedName>
</protein>
<dbReference type="EMBL" id="BTSX01000002">
    <property type="protein sequence ID" value="GMS86215.1"/>
    <property type="molecule type" value="Genomic_DNA"/>
</dbReference>
<comment type="caution">
    <text evidence="1">The sequence shown here is derived from an EMBL/GenBank/DDBJ whole genome shotgun (WGS) entry which is preliminary data.</text>
</comment>
<reference evidence="1" key="1">
    <citation type="submission" date="2023-10" db="EMBL/GenBank/DDBJ databases">
        <title>Genome assembly of Pristionchus species.</title>
        <authorList>
            <person name="Yoshida K."/>
            <person name="Sommer R.J."/>
        </authorList>
    </citation>
    <scope>NUCLEOTIDE SEQUENCE</scope>
    <source>
        <strain evidence="1">RS0144</strain>
    </source>
</reference>